<sequence length="252" mass="28374">MREVETFKRLDSNPFTPPHILDWGLLEDLKLKDDVKRYLALLDLEQFEDVSPFAFKTLALEFFTTAVKHDNGKYLTARLKGKEYKITDKALLTPCEKYKRTGASSGLLTDVGHAVIHKYISHMVFGKRESNKVSEQQVFILWSVSRDKPVSMLQYLKNALFDIRNDTRRGPNLGHVVADFAEFFGVEIDEPKVGAQYITERELSTAGFIDDRYTIRSVQKRRSYEIYMASIGQGVAPSTAVAGTSAGPAGGL</sequence>
<dbReference type="Proteomes" id="UP000325081">
    <property type="component" value="Unassembled WGS sequence"/>
</dbReference>
<evidence type="ECO:0000313" key="1">
    <source>
        <dbReference type="EMBL" id="GER49508.1"/>
    </source>
</evidence>
<keyword evidence="1" id="KW-0808">Transferase</keyword>
<dbReference type="EMBL" id="BKCP01008626">
    <property type="protein sequence ID" value="GER49508.1"/>
    <property type="molecule type" value="Genomic_DNA"/>
</dbReference>
<comment type="caution">
    <text evidence="1">The sequence shown here is derived from an EMBL/GenBank/DDBJ whole genome shotgun (WGS) entry which is preliminary data.</text>
</comment>
<dbReference type="OrthoDB" id="1837928at2759"/>
<evidence type="ECO:0000313" key="2">
    <source>
        <dbReference type="Proteomes" id="UP000325081"/>
    </source>
</evidence>
<keyword evidence="1" id="KW-0418">Kinase</keyword>
<name>A0A5A7QWZ8_STRAF</name>
<accession>A0A5A7QWZ8</accession>
<reference evidence="2" key="1">
    <citation type="journal article" date="2019" name="Curr. Biol.">
        <title>Genome Sequence of Striga asiatica Provides Insight into the Evolution of Plant Parasitism.</title>
        <authorList>
            <person name="Yoshida S."/>
            <person name="Kim S."/>
            <person name="Wafula E.K."/>
            <person name="Tanskanen J."/>
            <person name="Kim Y.M."/>
            <person name="Honaas L."/>
            <person name="Yang Z."/>
            <person name="Spallek T."/>
            <person name="Conn C.E."/>
            <person name="Ichihashi Y."/>
            <person name="Cheong K."/>
            <person name="Cui S."/>
            <person name="Der J.P."/>
            <person name="Gundlach H."/>
            <person name="Jiao Y."/>
            <person name="Hori C."/>
            <person name="Ishida J.K."/>
            <person name="Kasahara H."/>
            <person name="Kiba T."/>
            <person name="Kim M.S."/>
            <person name="Koo N."/>
            <person name="Laohavisit A."/>
            <person name="Lee Y.H."/>
            <person name="Lumba S."/>
            <person name="McCourt P."/>
            <person name="Mortimer J.C."/>
            <person name="Mutuku J.M."/>
            <person name="Nomura T."/>
            <person name="Sasaki-Sekimoto Y."/>
            <person name="Seto Y."/>
            <person name="Wang Y."/>
            <person name="Wakatake T."/>
            <person name="Sakakibara H."/>
            <person name="Demura T."/>
            <person name="Yamaguchi S."/>
            <person name="Yoneyama K."/>
            <person name="Manabe R.I."/>
            <person name="Nelson D.C."/>
            <person name="Schulman A.H."/>
            <person name="Timko M.P."/>
            <person name="dePamphilis C.W."/>
            <person name="Choi D."/>
            <person name="Shirasu K."/>
        </authorList>
    </citation>
    <scope>NUCLEOTIDE SEQUENCE [LARGE SCALE GENOMIC DNA]</scope>
    <source>
        <strain evidence="2">cv. UVA1</strain>
    </source>
</reference>
<organism evidence="1 2">
    <name type="scientific">Striga asiatica</name>
    <name type="common">Asiatic witchweed</name>
    <name type="synonym">Buchnera asiatica</name>
    <dbReference type="NCBI Taxonomy" id="4170"/>
    <lineage>
        <taxon>Eukaryota</taxon>
        <taxon>Viridiplantae</taxon>
        <taxon>Streptophyta</taxon>
        <taxon>Embryophyta</taxon>
        <taxon>Tracheophyta</taxon>
        <taxon>Spermatophyta</taxon>
        <taxon>Magnoliopsida</taxon>
        <taxon>eudicotyledons</taxon>
        <taxon>Gunneridae</taxon>
        <taxon>Pentapetalae</taxon>
        <taxon>asterids</taxon>
        <taxon>lamiids</taxon>
        <taxon>Lamiales</taxon>
        <taxon>Orobanchaceae</taxon>
        <taxon>Buchnereae</taxon>
        <taxon>Striga</taxon>
    </lineage>
</organism>
<protein>
    <submittedName>
        <fullName evidence="1">Protein kinase superfamily protein</fullName>
    </submittedName>
</protein>
<proteinExistence type="predicted"/>
<dbReference type="AlphaFoldDB" id="A0A5A7QWZ8"/>
<gene>
    <name evidence="1" type="ORF">STAS_26754</name>
</gene>
<dbReference type="GO" id="GO:0016301">
    <property type="term" value="F:kinase activity"/>
    <property type="evidence" value="ECO:0007669"/>
    <property type="project" value="UniProtKB-KW"/>
</dbReference>
<keyword evidence="2" id="KW-1185">Reference proteome</keyword>